<feature type="domain" description="Small ribosomal subunit protein uS7" evidence="6">
    <location>
        <begin position="48"/>
        <end position="208"/>
    </location>
</feature>
<evidence type="ECO:0000259" key="6">
    <source>
        <dbReference type="Pfam" id="PF00177"/>
    </source>
</evidence>
<dbReference type="AlphaFoldDB" id="A0A7T9DKF6"/>
<dbReference type="InterPro" id="IPR005716">
    <property type="entry name" value="Ribosomal_uS7_euk/arc"/>
</dbReference>
<evidence type="ECO:0000256" key="5">
    <source>
        <dbReference type="NCBIfam" id="TIGR01028"/>
    </source>
</evidence>
<dbReference type="EMBL" id="CP064981">
    <property type="protein sequence ID" value="QQR92939.1"/>
    <property type="molecule type" value="Genomic_DNA"/>
</dbReference>
<dbReference type="PANTHER" id="PTHR11205">
    <property type="entry name" value="RIBOSOMAL PROTEIN S7"/>
    <property type="match status" value="1"/>
</dbReference>
<comment type="subunit">
    <text evidence="2">Part of the 30S ribosomal subunit.</text>
</comment>
<keyword evidence="4" id="KW-0687">Ribonucleoprotein</keyword>
<dbReference type="PIRSF" id="PIRSF002122">
    <property type="entry name" value="RPS7p_RPS7a_RPS5e_RPS7o"/>
    <property type="match status" value="1"/>
</dbReference>
<dbReference type="NCBIfam" id="NF003106">
    <property type="entry name" value="PRK04027.1"/>
    <property type="match status" value="1"/>
</dbReference>
<dbReference type="InterPro" id="IPR036823">
    <property type="entry name" value="Ribosomal_uS7_dom_sf"/>
</dbReference>
<dbReference type="InterPro" id="IPR023798">
    <property type="entry name" value="Ribosomal_uS7_dom"/>
</dbReference>
<accession>A0A7T9DKF6</accession>
<organism evidence="7">
    <name type="scientific">Candidatus Iainarchaeum sp</name>
    <dbReference type="NCBI Taxonomy" id="3101447"/>
    <lineage>
        <taxon>Archaea</taxon>
        <taxon>Candidatus Iainarchaeota</taxon>
        <taxon>Candidatus Iainarchaeia</taxon>
        <taxon>Candidatus Iainarchaeales</taxon>
        <taxon>Candidatus Iainarchaeaceae</taxon>
        <taxon>Candidatus Iainarchaeum</taxon>
    </lineage>
</organism>
<dbReference type="SUPFAM" id="SSF47973">
    <property type="entry name" value="Ribosomal protein S7"/>
    <property type="match status" value="1"/>
</dbReference>
<reference evidence="7" key="1">
    <citation type="submission" date="2020-11" db="EMBL/GenBank/DDBJ databases">
        <title>Connecting structure to function with the recovery of over 1000 high-quality activated sludge metagenome-assembled genomes encoding full-length rRNA genes using long-read sequencing.</title>
        <authorList>
            <person name="Singleton C.M."/>
            <person name="Petriglieri F."/>
            <person name="Kristensen J.M."/>
            <person name="Kirkegaard R.H."/>
            <person name="Michaelsen T.Y."/>
            <person name="Andersen M.H."/>
            <person name="Karst S.M."/>
            <person name="Dueholm M.S."/>
            <person name="Nielsen P.H."/>
            <person name="Albertsen M."/>
        </authorList>
    </citation>
    <scope>NUCLEOTIDE SEQUENCE</scope>
    <source>
        <strain evidence="7">Fred_18-Q3-R57-64_BAT3C.431</strain>
    </source>
</reference>
<dbReference type="InterPro" id="IPR000235">
    <property type="entry name" value="Ribosomal_uS7"/>
</dbReference>
<dbReference type="Pfam" id="PF00177">
    <property type="entry name" value="Ribosomal_S7"/>
    <property type="match status" value="1"/>
</dbReference>
<evidence type="ECO:0000256" key="3">
    <source>
        <dbReference type="ARBA" id="ARBA00022980"/>
    </source>
</evidence>
<dbReference type="GO" id="GO:0006412">
    <property type="term" value="P:translation"/>
    <property type="evidence" value="ECO:0007669"/>
    <property type="project" value="UniProtKB-UniRule"/>
</dbReference>
<dbReference type="GO" id="GO:0015935">
    <property type="term" value="C:small ribosomal subunit"/>
    <property type="evidence" value="ECO:0007669"/>
    <property type="project" value="UniProtKB-UniRule"/>
</dbReference>
<comment type="similarity">
    <text evidence="1">Belongs to the universal ribosomal protein uS7 family.</text>
</comment>
<evidence type="ECO:0000256" key="1">
    <source>
        <dbReference type="ARBA" id="ARBA00007151"/>
    </source>
</evidence>
<dbReference type="GO" id="GO:0003735">
    <property type="term" value="F:structural constituent of ribosome"/>
    <property type="evidence" value="ECO:0007669"/>
    <property type="project" value="UniProtKB-UniRule"/>
</dbReference>
<dbReference type="NCBIfam" id="TIGR01028">
    <property type="entry name" value="uS7_euk_arch"/>
    <property type="match status" value="1"/>
</dbReference>
<name>A0A7T9DKF6_9ARCH</name>
<dbReference type="Proteomes" id="UP000596004">
    <property type="component" value="Chromosome"/>
</dbReference>
<gene>
    <name evidence="7" type="ORF">IPJ89_01690</name>
</gene>
<protein>
    <recommendedName>
        <fullName evidence="5">30S ribosomal protein S7</fullName>
    </recommendedName>
</protein>
<proteinExistence type="inferred from homology"/>
<dbReference type="Gene3D" id="1.10.455.10">
    <property type="entry name" value="Ribosomal protein S7 domain"/>
    <property type="match status" value="1"/>
</dbReference>
<keyword evidence="3 7" id="KW-0689">Ribosomal protein</keyword>
<evidence type="ECO:0000256" key="4">
    <source>
        <dbReference type="ARBA" id="ARBA00023274"/>
    </source>
</evidence>
<evidence type="ECO:0000313" key="7">
    <source>
        <dbReference type="EMBL" id="QQR92939.1"/>
    </source>
</evidence>
<evidence type="ECO:0000256" key="2">
    <source>
        <dbReference type="ARBA" id="ARBA00011458"/>
    </source>
</evidence>
<sequence length="208" mass="23185">MDSEGNAMDIKVFGKWDTKDVKIADITLSKQIGLVSKTIPHTFGKMKQRPFQKEKMFIVERLVNKVMRSGQGKRKLSGKYIRGRGSCGKKMFAMRIVDEAFDMIHAQTGQNPIQLLVQAVENAAPREDVTRLKKGGVAYTQAVDVAPLKRLDESIKNIALAGFYGSFNNNTPASEALAKEIIQTAKNDNNSTSLKRRNEIERIALASR</sequence>